<keyword evidence="2 8" id="KW-0547">Nucleotide-binding</keyword>
<comment type="subcellular location">
    <subcellularLocation>
        <location evidence="8">Cytoplasm</location>
    </subcellularLocation>
</comment>
<dbReference type="Gene3D" id="3.40.1190.20">
    <property type="match status" value="1"/>
</dbReference>
<feature type="binding site" evidence="8">
    <location>
        <begin position="209"/>
        <end position="213"/>
    </location>
    <ligand>
        <name>ATP</name>
        <dbReference type="ChEBI" id="CHEBI:30616"/>
    </ligand>
</feature>
<feature type="binding site" evidence="8">
    <location>
        <begin position="170"/>
        <end position="176"/>
    </location>
    <ligand>
        <name>(6S)-NADPHX</name>
        <dbReference type="ChEBI" id="CHEBI:64076"/>
    </ligand>
</feature>
<dbReference type="HAMAP" id="MF_01965">
    <property type="entry name" value="NADHX_dehydratase"/>
    <property type="match status" value="1"/>
</dbReference>
<evidence type="ECO:0000256" key="2">
    <source>
        <dbReference type="ARBA" id="ARBA00022741"/>
    </source>
</evidence>
<dbReference type="GO" id="GO:0047453">
    <property type="term" value="F:ATP-dependent NAD(P)H-hydrate dehydratase activity"/>
    <property type="evidence" value="ECO:0007669"/>
    <property type="project" value="UniProtKB-UniRule"/>
</dbReference>
<organism evidence="10 11">
    <name type="scientific">Coemansia erecta</name>
    <dbReference type="NCBI Taxonomy" id="147472"/>
    <lineage>
        <taxon>Eukaryota</taxon>
        <taxon>Fungi</taxon>
        <taxon>Fungi incertae sedis</taxon>
        <taxon>Zoopagomycota</taxon>
        <taxon>Kickxellomycotina</taxon>
        <taxon>Kickxellomycetes</taxon>
        <taxon>Kickxellales</taxon>
        <taxon>Kickxellaceae</taxon>
        <taxon>Coemansia</taxon>
    </lineage>
</organism>
<evidence type="ECO:0000256" key="7">
    <source>
        <dbReference type="ARBA" id="ARBA00047472"/>
    </source>
</evidence>
<evidence type="ECO:0000256" key="4">
    <source>
        <dbReference type="ARBA" id="ARBA00022857"/>
    </source>
</evidence>
<keyword evidence="8" id="KW-0963">Cytoplasm</keyword>
<dbReference type="Proteomes" id="UP001149813">
    <property type="component" value="Unassembled WGS sequence"/>
</dbReference>
<dbReference type="GO" id="GO:0046496">
    <property type="term" value="P:nicotinamide nucleotide metabolic process"/>
    <property type="evidence" value="ECO:0007669"/>
    <property type="project" value="UniProtKB-UniRule"/>
</dbReference>
<dbReference type="EC" id="4.2.1.93" evidence="8"/>
<dbReference type="GO" id="GO:0110051">
    <property type="term" value="P:metabolite repair"/>
    <property type="evidence" value="ECO:0007669"/>
    <property type="project" value="TreeGrafter"/>
</dbReference>
<dbReference type="InterPro" id="IPR000631">
    <property type="entry name" value="CARKD"/>
</dbReference>
<dbReference type="GO" id="GO:0005737">
    <property type="term" value="C:cytoplasm"/>
    <property type="evidence" value="ECO:0007669"/>
    <property type="project" value="UniProtKB-SubCell"/>
</dbReference>
<dbReference type="OrthoDB" id="8110916at2759"/>
<comment type="caution">
    <text evidence="10">The sequence shown here is derived from an EMBL/GenBank/DDBJ whole genome shotgun (WGS) entry which is preliminary data.</text>
</comment>
<dbReference type="EMBL" id="JANBOJ010000048">
    <property type="protein sequence ID" value="KAJ1723928.1"/>
    <property type="molecule type" value="Genomic_DNA"/>
</dbReference>
<sequence>MSNLQPRLQTLAQIIPPLTTSLHKGDCGRIAAIGGCEEYTGAPYFAASAALRLGVDIAYVVCEKDAATVIKSYSPDLIVTPYLRSVENLEGKRTVGDVVGKIEGILDKLHAVSVGSGLGNDKRIRECVVGAVKAARDKRLPIVLDADSLALVCQDPHIVSGYKEAVLTPNAPEFSRLAKALNVNADEMDTIEAAQKVAEALGGVTIVRKGQSDVITDGQKTFVCEETGGLRRCGGQGDILSGSIAAFLAWGSKYREGKWKHTGDVIKPEDITLLAAYAACLVTRHASFLAYDECGRATQSSNVLEQVDIAFDNKFDELLKAVKPK</sequence>
<evidence type="ECO:0000313" key="11">
    <source>
        <dbReference type="Proteomes" id="UP001149813"/>
    </source>
</evidence>
<keyword evidence="4" id="KW-0521">NADP</keyword>
<dbReference type="Pfam" id="PF01256">
    <property type="entry name" value="Carb_kinase"/>
    <property type="match status" value="1"/>
</dbReference>
<dbReference type="InterPro" id="IPR029056">
    <property type="entry name" value="Ribokinase-like"/>
</dbReference>
<name>A0A9W8CU73_9FUNG</name>
<dbReference type="NCBIfam" id="TIGR00196">
    <property type="entry name" value="yjeF_cterm"/>
    <property type="match status" value="1"/>
</dbReference>
<feature type="binding site" evidence="8">
    <location>
        <position position="238"/>
    </location>
    <ligand>
        <name>(6S)-NADPHX</name>
        <dbReference type="ChEBI" id="CHEBI:64076"/>
    </ligand>
</feature>
<dbReference type="PANTHER" id="PTHR12592:SF0">
    <property type="entry name" value="ATP-DEPENDENT (S)-NAD(P)H-HYDRATE DEHYDRATASE"/>
    <property type="match status" value="1"/>
</dbReference>
<evidence type="ECO:0000256" key="6">
    <source>
        <dbReference type="ARBA" id="ARBA00023239"/>
    </source>
</evidence>
<evidence type="ECO:0000256" key="5">
    <source>
        <dbReference type="ARBA" id="ARBA00023027"/>
    </source>
</evidence>
<feature type="domain" description="YjeF C-terminal" evidence="9">
    <location>
        <begin position="7"/>
        <end position="314"/>
    </location>
</feature>
<protein>
    <recommendedName>
        <fullName evidence="8">ATP-dependent (S)-NAD(P)H-hydrate dehydratase</fullName>
        <ecNumber evidence="8">4.2.1.93</ecNumber>
    </recommendedName>
    <alternativeName>
        <fullName evidence="8">ATP-dependent NAD(P)HX dehydratase</fullName>
    </alternativeName>
</protein>
<evidence type="ECO:0000313" key="10">
    <source>
        <dbReference type="EMBL" id="KAJ1723928.1"/>
    </source>
</evidence>
<comment type="catalytic activity">
    <reaction evidence="8">
        <text>(6S)-NADHX + ATP = ADP + phosphate + NADH + H(+)</text>
        <dbReference type="Rhea" id="RHEA:19017"/>
        <dbReference type="ChEBI" id="CHEBI:15378"/>
        <dbReference type="ChEBI" id="CHEBI:30616"/>
        <dbReference type="ChEBI" id="CHEBI:43474"/>
        <dbReference type="ChEBI" id="CHEBI:57945"/>
        <dbReference type="ChEBI" id="CHEBI:64074"/>
        <dbReference type="ChEBI" id="CHEBI:456216"/>
        <dbReference type="EC" id="4.2.1.93"/>
    </reaction>
</comment>
<keyword evidence="1 8" id="KW-0597">Phosphoprotein</keyword>
<keyword evidence="6 8" id="KW-0456">Lyase</keyword>
<feature type="binding site" evidence="8">
    <location>
        <begin position="228"/>
        <end position="237"/>
    </location>
    <ligand>
        <name>ATP</name>
        <dbReference type="ChEBI" id="CHEBI:30616"/>
    </ligand>
</feature>
<evidence type="ECO:0000256" key="1">
    <source>
        <dbReference type="ARBA" id="ARBA00022553"/>
    </source>
</evidence>
<keyword evidence="3 8" id="KW-0067">ATP-binding</keyword>
<feature type="binding site" evidence="8">
    <location>
        <position position="117"/>
    </location>
    <ligand>
        <name>(6S)-NADPHX</name>
        <dbReference type="ChEBI" id="CHEBI:64076"/>
    </ligand>
</feature>
<proteinExistence type="inferred from homology"/>
<keyword evidence="11" id="KW-1185">Reference proteome</keyword>
<dbReference type="AlphaFoldDB" id="A0A9W8CU73"/>
<dbReference type="PANTHER" id="PTHR12592">
    <property type="entry name" value="ATP-DEPENDENT (S)-NAD(P)H-HYDRATE DEHYDRATASE FAMILY MEMBER"/>
    <property type="match status" value="1"/>
</dbReference>
<reference evidence="10" key="1">
    <citation type="submission" date="2022-07" db="EMBL/GenBank/DDBJ databases">
        <title>Phylogenomic reconstructions and comparative analyses of Kickxellomycotina fungi.</title>
        <authorList>
            <person name="Reynolds N.K."/>
            <person name="Stajich J.E."/>
            <person name="Barry K."/>
            <person name="Grigoriev I.V."/>
            <person name="Crous P."/>
            <person name="Smith M.E."/>
        </authorList>
    </citation>
    <scope>NUCLEOTIDE SEQUENCE</scope>
    <source>
        <strain evidence="10">NBRC 32514</strain>
    </source>
</reference>
<comment type="function">
    <text evidence="8">Catalyzes the dehydration of the S-form of NAD(P)HX at the expense of ATP, which is converted to ADP. Together with NAD(P)HX epimerase, which catalyzes the epimerization of the S- and R-forms, the enzyme allows the repair of both epimers of NAD(P)HX, a damaged form of NAD(P)H that is a result of enzymatic or heat-dependent hydration.</text>
</comment>
<dbReference type="FunFam" id="3.40.1190.20:FF:000023">
    <property type="entry name" value="ATP-dependent (S)-NAD(P)H-hydrate dehydratase"/>
    <property type="match status" value="1"/>
</dbReference>
<dbReference type="PROSITE" id="PS51383">
    <property type="entry name" value="YJEF_C_3"/>
    <property type="match status" value="1"/>
</dbReference>
<evidence type="ECO:0000256" key="3">
    <source>
        <dbReference type="ARBA" id="ARBA00022840"/>
    </source>
</evidence>
<keyword evidence="5 8" id="KW-0520">NAD</keyword>
<comment type="cofactor">
    <cofactor evidence="8">
        <name>Mg(2+)</name>
        <dbReference type="ChEBI" id="CHEBI:18420"/>
    </cofactor>
</comment>
<gene>
    <name evidence="10" type="ORF">LPJ53_001783</name>
</gene>
<evidence type="ECO:0000256" key="8">
    <source>
        <dbReference type="HAMAP-Rule" id="MF_03157"/>
    </source>
</evidence>
<dbReference type="GO" id="GO:0005524">
    <property type="term" value="F:ATP binding"/>
    <property type="evidence" value="ECO:0007669"/>
    <property type="project" value="UniProtKB-KW"/>
</dbReference>
<accession>A0A9W8CU73</accession>
<dbReference type="SUPFAM" id="SSF53613">
    <property type="entry name" value="Ribokinase-like"/>
    <property type="match status" value="1"/>
</dbReference>
<evidence type="ECO:0000259" key="9">
    <source>
        <dbReference type="PROSITE" id="PS51383"/>
    </source>
</evidence>
<comment type="similarity">
    <text evidence="8">Belongs to the NnrD/CARKD family.</text>
</comment>
<dbReference type="CDD" id="cd01171">
    <property type="entry name" value="YXKO-related"/>
    <property type="match status" value="1"/>
</dbReference>
<comment type="catalytic activity">
    <reaction evidence="7 8">
        <text>(6S)-NADPHX + ATP = ADP + phosphate + NADPH + H(+)</text>
        <dbReference type="Rhea" id="RHEA:32231"/>
        <dbReference type="ChEBI" id="CHEBI:15378"/>
        <dbReference type="ChEBI" id="CHEBI:30616"/>
        <dbReference type="ChEBI" id="CHEBI:43474"/>
        <dbReference type="ChEBI" id="CHEBI:57783"/>
        <dbReference type="ChEBI" id="CHEBI:64076"/>
        <dbReference type="ChEBI" id="CHEBI:456216"/>
        <dbReference type="EC" id="4.2.1.93"/>
    </reaction>
</comment>